<name>G2XVB1_BOTF4</name>
<proteinExistence type="predicted"/>
<dbReference type="EMBL" id="FQ790271">
    <property type="protein sequence ID" value="CCD44431.1"/>
    <property type="molecule type" value="Genomic_DNA"/>
</dbReference>
<keyword evidence="1" id="KW-0472">Membrane</keyword>
<protein>
    <submittedName>
        <fullName evidence="2">Uncharacterized protein</fullName>
    </submittedName>
</protein>
<organism evidence="2 3">
    <name type="scientific">Botryotinia fuckeliana (strain T4)</name>
    <name type="common">Noble rot fungus</name>
    <name type="synonym">Botrytis cinerea</name>
    <dbReference type="NCBI Taxonomy" id="999810"/>
    <lineage>
        <taxon>Eukaryota</taxon>
        <taxon>Fungi</taxon>
        <taxon>Dikarya</taxon>
        <taxon>Ascomycota</taxon>
        <taxon>Pezizomycotina</taxon>
        <taxon>Leotiomycetes</taxon>
        <taxon>Helotiales</taxon>
        <taxon>Sclerotiniaceae</taxon>
        <taxon>Botrytis</taxon>
    </lineage>
</organism>
<keyword evidence="1" id="KW-0812">Transmembrane</keyword>
<evidence type="ECO:0000313" key="2">
    <source>
        <dbReference type="EMBL" id="CCD44431.1"/>
    </source>
</evidence>
<accession>G2XVB1</accession>
<evidence type="ECO:0000256" key="1">
    <source>
        <dbReference type="SAM" id="Phobius"/>
    </source>
</evidence>
<dbReference type="Proteomes" id="UP000008177">
    <property type="component" value="Unplaced contigs"/>
</dbReference>
<dbReference type="HOGENOM" id="CLU_1970193_0_0_1"/>
<dbReference type="AlphaFoldDB" id="G2XVB1"/>
<sequence length="127" mass="13924">MCPTPVNQTVGTDHDNRSLENQATCTSSHIFNFASLNIPGLRNITVGSHKPMTPFLSPIIPFIIGLCVAFPSTTWQLYGILNIKWFYIFPVVLFRDDSALFEGAPNLPAMIVGRVLAGARGNAFLMV</sequence>
<dbReference type="InParanoid" id="G2XVB1"/>
<keyword evidence="1" id="KW-1133">Transmembrane helix</keyword>
<reference evidence="3" key="1">
    <citation type="journal article" date="2011" name="PLoS Genet.">
        <title>Genomic analysis of the necrotrophic fungal pathogens Sclerotinia sclerotiorum and Botrytis cinerea.</title>
        <authorList>
            <person name="Amselem J."/>
            <person name="Cuomo C.A."/>
            <person name="van Kan J.A."/>
            <person name="Viaud M."/>
            <person name="Benito E.P."/>
            <person name="Couloux A."/>
            <person name="Coutinho P.M."/>
            <person name="de Vries R.P."/>
            <person name="Dyer P.S."/>
            <person name="Fillinger S."/>
            <person name="Fournier E."/>
            <person name="Gout L."/>
            <person name="Hahn M."/>
            <person name="Kohn L."/>
            <person name="Lapalu N."/>
            <person name="Plummer K.M."/>
            <person name="Pradier J.M."/>
            <person name="Quevillon E."/>
            <person name="Sharon A."/>
            <person name="Simon A."/>
            <person name="ten Have A."/>
            <person name="Tudzynski B."/>
            <person name="Tudzynski P."/>
            <person name="Wincker P."/>
            <person name="Andrew M."/>
            <person name="Anthouard V."/>
            <person name="Beever R.E."/>
            <person name="Beffa R."/>
            <person name="Benoit I."/>
            <person name="Bouzid O."/>
            <person name="Brault B."/>
            <person name="Chen Z."/>
            <person name="Choquer M."/>
            <person name="Collemare J."/>
            <person name="Cotton P."/>
            <person name="Danchin E.G."/>
            <person name="Da Silva C."/>
            <person name="Gautier A."/>
            <person name="Giraud C."/>
            <person name="Giraud T."/>
            <person name="Gonzalez C."/>
            <person name="Grossetete S."/>
            <person name="Guldener U."/>
            <person name="Henrissat B."/>
            <person name="Howlett B.J."/>
            <person name="Kodira C."/>
            <person name="Kretschmer M."/>
            <person name="Lappartient A."/>
            <person name="Leroch M."/>
            <person name="Levis C."/>
            <person name="Mauceli E."/>
            <person name="Neuveglise C."/>
            <person name="Oeser B."/>
            <person name="Pearson M."/>
            <person name="Poulain J."/>
            <person name="Poussereau N."/>
            <person name="Quesneville H."/>
            <person name="Rascle C."/>
            <person name="Schumacher J."/>
            <person name="Segurens B."/>
            <person name="Sexton A."/>
            <person name="Silva E."/>
            <person name="Sirven C."/>
            <person name="Soanes D.M."/>
            <person name="Talbot N.J."/>
            <person name="Templeton M."/>
            <person name="Yandava C."/>
            <person name="Yarden O."/>
            <person name="Zeng Q."/>
            <person name="Rollins J.A."/>
            <person name="Lebrun M.H."/>
            <person name="Dickman M."/>
        </authorList>
    </citation>
    <scope>NUCLEOTIDE SEQUENCE [LARGE SCALE GENOMIC DNA]</scope>
    <source>
        <strain evidence="3">T4</strain>
    </source>
</reference>
<evidence type="ECO:0000313" key="3">
    <source>
        <dbReference type="Proteomes" id="UP000008177"/>
    </source>
</evidence>
<feature type="transmembrane region" description="Helical" evidence="1">
    <location>
        <begin position="59"/>
        <end position="78"/>
    </location>
</feature>
<gene>
    <name evidence="2" type="ORF">BofuT4_P053320.1</name>
</gene>